<keyword evidence="5" id="KW-0812">Transmembrane</keyword>
<evidence type="ECO:0000256" key="3">
    <source>
        <dbReference type="ARBA" id="ARBA00022475"/>
    </source>
</evidence>
<dbReference type="Proteomes" id="UP000199093">
    <property type="component" value="Unassembled WGS sequence"/>
</dbReference>
<dbReference type="STRING" id="555512.SAMN04487993_100341"/>
<keyword evidence="6" id="KW-0653">Protein transport</keyword>
<evidence type="ECO:0000256" key="4">
    <source>
        <dbReference type="ARBA" id="ARBA00022519"/>
    </source>
</evidence>
<keyword evidence="4" id="KW-0997">Cell inner membrane</keyword>
<evidence type="ECO:0000256" key="8">
    <source>
        <dbReference type="ARBA" id="ARBA00023136"/>
    </source>
</evidence>
<evidence type="ECO:0000256" key="7">
    <source>
        <dbReference type="ARBA" id="ARBA00022989"/>
    </source>
</evidence>
<name>A0A1G8JFY5_9RHOB</name>
<accession>A0A1G8JFY5</accession>
<reference evidence="10 11" key="1">
    <citation type="submission" date="2016-10" db="EMBL/GenBank/DDBJ databases">
        <authorList>
            <person name="de Groot N.N."/>
        </authorList>
    </citation>
    <scope>NUCLEOTIDE SEQUENCE [LARGE SCALE GENOMIC DNA]</scope>
    <source>
        <strain evidence="10 11">DSM 26424</strain>
    </source>
</reference>
<dbReference type="RefSeq" id="WP_110506197.1">
    <property type="nucleotide sequence ID" value="NZ_FNEJ01000003.1"/>
</dbReference>
<protein>
    <submittedName>
        <fullName evidence="10">Type IV pilus biogenesis</fullName>
    </submittedName>
</protein>
<dbReference type="Pfam" id="PF11356">
    <property type="entry name" value="T2SSC"/>
    <property type="match status" value="1"/>
</dbReference>
<dbReference type="OrthoDB" id="7868833at2"/>
<comment type="subcellular location">
    <subcellularLocation>
        <location evidence="1">Cell inner membrane</location>
    </subcellularLocation>
</comment>
<feature type="domain" description="Type II secretion system protein GspC N-terminal" evidence="9">
    <location>
        <begin position="9"/>
        <end position="81"/>
    </location>
</feature>
<evidence type="ECO:0000313" key="11">
    <source>
        <dbReference type="Proteomes" id="UP000199093"/>
    </source>
</evidence>
<sequence>MAQTGTPPQIAATATTQAPLPRSRPLLLGVFGRDQHRAALVLKKNGRTEAVGIGDMVDGAQVVAIDQNRIALARRGAAQWITLPN</sequence>
<keyword evidence="2" id="KW-0813">Transport</keyword>
<evidence type="ECO:0000256" key="2">
    <source>
        <dbReference type="ARBA" id="ARBA00022448"/>
    </source>
</evidence>
<gene>
    <name evidence="10" type="ORF">SAMN04487993_100341</name>
</gene>
<proteinExistence type="predicted"/>
<keyword evidence="7" id="KW-1133">Transmembrane helix</keyword>
<evidence type="ECO:0000313" key="10">
    <source>
        <dbReference type="EMBL" id="SDI30062.1"/>
    </source>
</evidence>
<dbReference type="AlphaFoldDB" id="A0A1G8JFY5"/>
<evidence type="ECO:0000256" key="5">
    <source>
        <dbReference type="ARBA" id="ARBA00022692"/>
    </source>
</evidence>
<keyword evidence="8" id="KW-0472">Membrane</keyword>
<dbReference type="GO" id="GO:0015031">
    <property type="term" value="P:protein transport"/>
    <property type="evidence" value="ECO:0007669"/>
    <property type="project" value="UniProtKB-KW"/>
</dbReference>
<evidence type="ECO:0000259" key="9">
    <source>
        <dbReference type="Pfam" id="PF11356"/>
    </source>
</evidence>
<evidence type="ECO:0000256" key="6">
    <source>
        <dbReference type="ARBA" id="ARBA00022927"/>
    </source>
</evidence>
<dbReference type="EMBL" id="FNEJ01000003">
    <property type="protein sequence ID" value="SDI30062.1"/>
    <property type="molecule type" value="Genomic_DNA"/>
</dbReference>
<evidence type="ECO:0000256" key="1">
    <source>
        <dbReference type="ARBA" id="ARBA00004533"/>
    </source>
</evidence>
<organism evidence="10 11">
    <name type="scientific">Salipiger marinus</name>
    <dbReference type="NCBI Taxonomy" id="555512"/>
    <lineage>
        <taxon>Bacteria</taxon>
        <taxon>Pseudomonadati</taxon>
        <taxon>Pseudomonadota</taxon>
        <taxon>Alphaproteobacteria</taxon>
        <taxon>Rhodobacterales</taxon>
        <taxon>Roseobacteraceae</taxon>
        <taxon>Salipiger</taxon>
    </lineage>
</organism>
<dbReference type="InterPro" id="IPR024961">
    <property type="entry name" value="T2SS_GspC_N"/>
</dbReference>
<dbReference type="GO" id="GO:0005886">
    <property type="term" value="C:plasma membrane"/>
    <property type="evidence" value="ECO:0007669"/>
    <property type="project" value="UniProtKB-SubCell"/>
</dbReference>
<dbReference type="Gene3D" id="2.30.30.830">
    <property type="match status" value="1"/>
</dbReference>
<keyword evidence="11" id="KW-1185">Reference proteome</keyword>
<keyword evidence="3" id="KW-1003">Cell membrane</keyword>